<dbReference type="PANTHER" id="PTHR42794:SF2">
    <property type="entry name" value="ABC TRANSPORTER ATP-BINDING PROTEIN"/>
    <property type="match status" value="1"/>
</dbReference>
<dbReference type="OrthoDB" id="5292475at2"/>
<evidence type="ECO:0000313" key="7">
    <source>
        <dbReference type="EMBL" id="SGY89960.1"/>
    </source>
</evidence>
<dbReference type="AlphaFoldDB" id="A0A090IFB2"/>
<evidence type="ECO:0000256" key="2">
    <source>
        <dbReference type="ARBA" id="ARBA00022448"/>
    </source>
</evidence>
<reference evidence="6 8" key="2">
    <citation type="submission" date="2016-11" db="EMBL/GenBank/DDBJ databases">
        <authorList>
            <person name="Klemetsen T."/>
        </authorList>
    </citation>
    <scope>NUCLEOTIDE SEQUENCE [LARGE SCALE GENOMIC DNA]</scope>
    <source>
        <strain evidence="6">MT 2528</strain>
    </source>
</reference>
<keyword evidence="8" id="KW-1185">Reference proteome</keyword>
<comment type="similarity">
    <text evidence="1">Belongs to the ABC transporter superfamily.</text>
</comment>
<sequence length="266" mass="29773">MHLQINQLNWSVTHKAILKNINLTVKHGQFVGLIGANGSGKSSLLRCAYRLYRPDSGQILLNQVNIHSLSAKYFAQHVAVVLQEIPAEFGFTVKEVIAMGLTPHCGLFSNPGAYQDDIDDALHKVNLTAIKNQCFDQLSGGEKQRCLLARALVQKPQLLILDEPTNHLDIHYQYELLDLIASLGISVLCTLHDLNIAARYCDHLYLINNGEIVTQGSPSQVLTQHTLQQYFAMDAIVHQHDDNDTPYIRYLAPIKSKPSSLHKNIY</sequence>
<dbReference type="RefSeq" id="WP_045109823.1">
    <property type="nucleotide sequence ID" value="NZ_CAWQZC010000046.1"/>
</dbReference>
<evidence type="ECO:0000256" key="1">
    <source>
        <dbReference type="ARBA" id="ARBA00005417"/>
    </source>
</evidence>
<dbReference type="GO" id="GO:0016887">
    <property type="term" value="F:ATP hydrolysis activity"/>
    <property type="evidence" value="ECO:0007669"/>
    <property type="project" value="InterPro"/>
</dbReference>
<evidence type="ECO:0000313" key="6">
    <source>
        <dbReference type="EMBL" id="SGY86643.1"/>
    </source>
</evidence>
<keyword evidence="3" id="KW-0547">Nucleotide-binding</keyword>
<proteinExistence type="inferred from homology"/>
<dbReference type="PATRIC" id="fig|80854.5.peg.1599"/>
<gene>
    <name evidence="6" type="ORF">MT2528_1086</name>
    <name evidence="7" type="ORF">NVI5450_1057</name>
</gene>
<dbReference type="GeneID" id="61294820"/>
<dbReference type="Pfam" id="PF00005">
    <property type="entry name" value="ABC_tran"/>
    <property type="match status" value="1"/>
</dbReference>
<evidence type="ECO:0000313" key="8">
    <source>
        <dbReference type="Proteomes" id="UP000182660"/>
    </source>
</evidence>
<keyword evidence="2" id="KW-0813">Transport</keyword>
<feature type="domain" description="ABC transporter" evidence="5">
    <location>
        <begin position="3"/>
        <end position="234"/>
    </location>
</feature>
<dbReference type="PANTHER" id="PTHR42794">
    <property type="entry name" value="HEMIN IMPORT ATP-BINDING PROTEIN HMUV"/>
    <property type="match status" value="1"/>
</dbReference>
<dbReference type="FunFam" id="3.40.50.300:FF:000134">
    <property type="entry name" value="Iron-enterobactin ABC transporter ATP-binding protein"/>
    <property type="match status" value="1"/>
</dbReference>
<dbReference type="InterPro" id="IPR027417">
    <property type="entry name" value="P-loop_NTPase"/>
</dbReference>
<dbReference type="SMART" id="SM00382">
    <property type="entry name" value="AAA"/>
    <property type="match status" value="1"/>
</dbReference>
<evidence type="ECO:0000256" key="4">
    <source>
        <dbReference type="ARBA" id="ARBA00022840"/>
    </source>
</evidence>
<accession>A0A090IFB2</accession>
<dbReference type="HOGENOM" id="CLU_000604_1_11_6"/>
<evidence type="ECO:0000259" key="5">
    <source>
        <dbReference type="PROSITE" id="PS50893"/>
    </source>
</evidence>
<dbReference type="InterPro" id="IPR003439">
    <property type="entry name" value="ABC_transporter-like_ATP-bd"/>
</dbReference>
<dbReference type="KEGG" id="mvs:MVIS_1507"/>
<dbReference type="InterPro" id="IPR003593">
    <property type="entry name" value="AAA+_ATPase"/>
</dbReference>
<dbReference type="Proteomes" id="UP000183794">
    <property type="component" value="Unassembled WGS sequence"/>
</dbReference>
<dbReference type="PROSITE" id="PS50893">
    <property type="entry name" value="ABC_TRANSPORTER_2"/>
    <property type="match status" value="1"/>
</dbReference>
<dbReference type="EMBL" id="FPLD01000036">
    <property type="protein sequence ID" value="SGY89960.1"/>
    <property type="molecule type" value="Genomic_DNA"/>
</dbReference>
<dbReference type="STRING" id="80854.MVIS_1507"/>
<reference evidence="7 9" key="1">
    <citation type="submission" date="2016-11" db="EMBL/GenBank/DDBJ databases">
        <authorList>
            <person name="Jaros S."/>
            <person name="Januszkiewicz K."/>
            <person name="Wedrychowicz H."/>
        </authorList>
    </citation>
    <scope>NUCLEOTIDE SEQUENCE [LARGE SCALE GENOMIC DNA]</scope>
    <source>
        <strain evidence="7">NVI 5450</strain>
    </source>
</reference>
<evidence type="ECO:0000313" key="9">
    <source>
        <dbReference type="Proteomes" id="UP000183794"/>
    </source>
</evidence>
<keyword evidence="4 7" id="KW-0067">ATP-binding</keyword>
<dbReference type="GO" id="GO:0005524">
    <property type="term" value="F:ATP binding"/>
    <property type="evidence" value="ECO:0007669"/>
    <property type="project" value="UniProtKB-KW"/>
</dbReference>
<dbReference type="CDD" id="cd03214">
    <property type="entry name" value="ABC_Iron-Siderophores_B12_Hemin"/>
    <property type="match status" value="1"/>
</dbReference>
<dbReference type="EMBL" id="FPLJ01000031">
    <property type="protein sequence ID" value="SGY86643.1"/>
    <property type="molecule type" value="Genomic_DNA"/>
</dbReference>
<dbReference type="Proteomes" id="UP000182660">
    <property type="component" value="Unassembled WGS sequence"/>
</dbReference>
<name>A0A090IFB2_9GAMM</name>
<protein>
    <submittedName>
        <fullName evidence="6 7">Iron-compound ABC transporter, ATP-binding protein</fullName>
    </submittedName>
</protein>
<dbReference type="Gene3D" id="3.40.50.300">
    <property type="entry name" value="P-loop containing nucleotide triphosphate hydrolases"/>
    <property type="match status" value="1"/>
</dbReference>
<dbReference type="SUPFAM" id="SSF52540">
    <property type="entry name" value="P-loop containing nucleoside triphosphate hydrolases"/>
    <property type="match status" value="1"/>
</dbReference>
<organism evidence="7 9">
    <name type="scientific">Moritella viscosa</name>
    <dbReference type="NCBI Taxonomy" id="80854"/>
    <lineage>
        <taxon>Bacteria</taxon>
        <taxon>Pseudomonadati</taxon>
        <taxon>Pseudomonadota</taxon>
        <taxon>Gammaproteobacteria</taxon>
        <taxon>Alteromonadales</taxon>
        <taxon>Moritellaceae</taxon>
        <taxon>Moritella</taxon>
    </lineage>
</organism>
<evidence type="ECO:0000256" key="3">
    <source>
        <dbReference type="ARBA" id="ARBA00022741"/>
    </source>
</evidence>